<dbReference type="PANTHER" id="PTHR37381:SF1">
    <property type="entry name" value="PENTATRICOPEPTIDE REPEAT (PPR) SUPERFAMILY PROTEIN"/>
    <property type="match status" value="1"/>
</dbReference>
<sequence>MTAALERGNTQLALSIHNSMCAARQSSGSPGGSSSSPRASPGLVPAGDTAVLWPATSVKATCSLVLGLCRQLAVKAAVEVVGGIRGQGLASNDEAVGFGKVIASPLAPQQTLTVVQPQEGCKLVADAYSKYEYEVFSGKVISVKSEALQPGSSLLRSLLRAAGILRKPAAAAVHEFVVQAPDGTSRTFRVATPTADVPAQITDRSGLPGWVMPVAILVAGGDAASTLLPDKSLSLEYIRQQLLGQYAQLAAKVEGVVSE</sequence>
<dbReference type="AlphaFoldDB" id="A0A699YXV8"/>
<accession>A0A699YXV8</accession>
<dbReference type="EMBL" id="BLLF01000398">
    <property type="protein sequence ID" value="GFH11389.1"/>
    <property type="molecule type" value="Genomic_DNA"/>
</dbReference>
<proteinExistence type="predicted"/>
<gene>
    <name evidence="1" type="ORF">HaLaN_06878</name>
</gene>
<feature type="non-terminal residue" evidence="1">
    <location>
        <position position="259"/>
    </location>
</feature>
<dbReference type="Proteomes" id="UP000485058">
    <property type="component" value="Unassembled WGS sequence"/>
</dbReference>
<evidence type="ECO:0000313" key="1">
    <source>
        <dbReference type="EMBL" id="GFH11389.1"/>
    </source>
</evidence>
<reference evidence="1 2" key="1">
    <citation type="submission" date="2020-02" db="EMBL/GenBank/DDBJ databases">
        <title>Draft genome sequence of Haematococcus lacustris strain NIES-144.</title>
        <authorList>
            <person name="Morimoto D."/>
            <person name="Nakagawa S."/>
            <person name="Yoshida T."/>
            <person name="Sawayama S."/>
        </authorList>
    </citation>
    <scope>NUCLEOTIDE SEQUENCE [LARGE SCALE GENOMIC DNA]</scope>
    <source>
        <strain evidence="1 2">NIES-144</strain>
    </source>
</reference>
<comment type="caution">
    <text evidence="1">The sequence shown here is derived from an EMBL/GenBank/DDBJ whole genome shotgun (WGS) entry which is preliminary data.</text>
</comment>
<feature type="non-terminal residue" evidence="1">
    <location>
        <position position="1"/>
    </location>
</feature>
<protein>
    <submittedName>
        <fullName evidence="1">Uncharacterized protein</fullName>
    </submittedName>
</protein>
<dbReference type="PANTHER" id="PTHR37381">
    <property type="entry name" value="PENTATRICOPEPTIDE REPEAT (PPR) SUPERFAMILY PROTEIN"/>
    <property type="match status" value="1"/>
</dbReference>
<keyword evidence="2" id="KW-1185">Reference proteome</keyword>
<name>A0A699YXV8_HAELA</name>
<organism evidence="1 2">
    <name type="scientific">Haematococcus lacustris</name>
    <name type="common">Green alga</name>
    <name type="synonym">Haematococcus pluvialis</name>
    <dbReference type="NCBI Taxonomy" id="44745"/>
    <lineage>
        <taxon>Eukaryota</taxon>
        <taxon>Viridiplantae</taxon>
        <taxon>Chlorophyta</taxon>
        <taxon>core chlorophytes</taxon>
        <taxon>Chlorophyceae</taxon>
        <taxon>CS clade</taxon>
        <taxon>Chlamydomonadales</taxon>
        <taxon>Haematococcaceae</taxon>
        <taxon>Haematococcus</taxon>
    </lineage>
</organism>
<evidence type="ECO:0000313" key="2">
    <source>
        <dbReference type="Proteomes" id="UP000485058"/>
    </source>
</evidence>